<feature type="compositionally biased region" description="Basic residues" evidence="8">
    <location>
        <begin position="464"/>
        <end position="474"/>
    </location>
</feature>
<dbReference type="EMBL" id="OX365908">
    <property type="protein sequence ID" value="CAI4048768.1"/>
    <property type="molecule type" value="Genomic_DNA"/>
</dbReference>
<evidence type="ECO:0000256" key="6">
    <source>
        <dbReference type="ARBA" id="ARBA00022884"/>
    </source>
</evidence>
<name>A0AA35J4R1_SACK1</name>
<organism evidence="11 12">
    <name type="scientific">Saccharomyces kudriavzevii (strain ATCC MYA-4449 / AS 2.2408 / CBS 8840 / NBRC 1802 / NCYC 2889)</name>
    <name type="common">Yeast</name>
    <dbReference type="NCBI Taxonomy" id="226230"/>
    <lineage>
        <taxon>Eukaryota</taxon>
        <taxon>Fungi</taxon>
        <taxon>Dikarya</taxon>
        <taxon>Ascomycota</taxon>
        <taxon>Saccharomycotina</taxon>
        <taxon>Saccharomycetes</taxon>
        <taxon>Saccharomycetales</taxon>
        <taxon>Saccharomycetaceae</taxon>
        <taxon>Saccharomyces</taxon>
    </lineage>
</organism>
<evidence type="ECO:0000313" key="12">
    <source>
        <dbReference type="Proteomes" id="UP001162087"/>
    </source>
</evidence>
<protein>
    <recommendedName>
        <fullName evidence="2">ribonuclease III</fullName>
        <ecNumber evidence="2">3.1.26.3</ecNumber>
    </recommendedName>
</protein>
<dbReference type="Pfam" id="PF00035">
    <property type="entry name" value="dsrm"/>
    <property type="match status" value="1"/>
</dbReference>
<comment type="catalytic activity">
    <reaction evidence="1">
        <text>Endonucleolytic cleavage to 5'-phosphomonoester.</text>
        <dbReference type="EC" id="3.1.26.3"/>
    </reaction>
</comment>
<dbReference type="Gene3D" id="3.30.160.20">
    <property type="match status" value="1"/>
</dbReference>
<dbReference type="FunFam" id="1.10.1520.10:FF:000001">
    <property type="entry name" value="Ribonuclease 3"/>
    <property type="match status" value="1"/>
</dbReference>
<accession>A0AA35J4R1</accession>
<dbReference type="EC" id="3.1.26.3" evidence="2"/>
<proteinExistence type="predicted"/>
<dbReference type="SMART" id="SM00535">
    <property type="entry name" value="RIBOc"/>
    <property type="match status" value="1"/>
</dbReference>
<feature type="compositionally biased region" description="Polar residues" evidence="8">
    <location>
        <begin position="22"/>
        <end position="35"/>
    </location>
</feature>
<dbReference type="PROSITE" id="PS00517">
    <property type="entry name" value="RNASE_3_1"/>
    <property type="match status" value="1"/>
</dbReference>
<dbReference type="Proteomes" id="UP001162087">
    <property type="component" value="Chromosome 13"/>
</dbReference>
<dbReference type="CDD" id="cd19876">
    <property type="entry name" value="DSRM_RNT1p-like"/>
    <property type="match status" value="1"/>
</dbReference>
<evidence type="ECO:0000256" key="7">
    <source>
        <dbReference type="PROSITE-ProRule" id="PRU00266"/>
    </source>
</evidence>
<evidence type="ECO:0000259" key="9">
    <source>
        <dbReference type="PROSITE" id="PS50137"/>
    </source>
</evidence>
<evidence type="ECO:0000256" key="3">
    <source>
        <dbReference type="ARBA" id="ARBA00022722"/>
    </source>
</evidence>
<dbReference type="PANTHER" id="PTHR11207">
    <property type="entry name" value="RIBONUCLEASE III"/>
    <property type="match status" value="1"/>
</dbReference>
<dbReference type="InterPro" id="IPR040540">
    <property type="entry name" value="RNase_3_N"/>
</dbReference>
<dbReference type="CDD" id="cd00593">
    <property type="entry name" value="RIBOc"/>
    <property type="match status" value="1"/>
</dbReference>
<dbReference type="GO" id="GO:0030847">
    <property type="term" value="P:termination of RNA polymerase II transcription, exosome-dependent"/>
    <property type="evidence" value="ECO:0007669"/>
    <property type="project" value="UniProtKB-ARBA"/>
</dbReference>
<dbReference type="RefSeq" id="XP_056084399.1">
    <property type="nucleotide sequence ID" value="XM_056230485.1"/>
</dbReference>
<keyword evidence="4" id="KW-0255">Endonuclease</keyword>
<dbReference type="Pfam" id="PF18497">
    <property type="entry name" value="RNase_3_N"/>
    <property type="match status" value="1"/>
</dbReference>
<dbReference type="InterPro" id="IPR044449">
    <property type="entry name" value="Rnt1/Pac1_DSRM_fungi"/>
</dbReference>
<feature type="domain" description="DRBM" evidence="9">
    <location>
        <begin position="372"/>
        <end position="440"/>
    </location>
</feature>
<feature type="region of interest" description="Disordered" evidence="8">
    <location>
        <begin position="1"/>
        <end position="44"/>
    </location>
</feature>
<reference evidence="11" key="1">
    <citation type="submission" date="2022-10" db="EMBL/GenBank/DDBJ databases">
        <authorList>
            <person name="Byrne P K."/>
        </authorList>
    </citation>
    <scope>NUCLEOTIDE SEQUENCE</scope>
    <source>
        <strain evidence="11">IFO1802</strain>
    </source>
</reference>
<dbReference type="InterPro" id="IPR036389">
    <property type="entry name" value="RNase_III_sf"/>
</dbReference>
<dbReference type="GO" id="GO:0006364">
    <property type="term" value="P:rRNA processing"/>
    <property type="evidence" value="ECO:0007669"/>
    <property type="project" value="InterPro"/>
</dbReference>
<evidence type="ECO:0000259" key="10">
    <source>
        <dbReference type="PROSITE" id="PS50142"/>
    </source>
</evidence>
<dbReference type="GeneID" id="80926390"/>
<dbReference type="FunFam" id="3.30.160.20:FF:000084">
    <property type="entry name" value="Ribonuclease 3"/>
    <property type="match status" value="1"/>
</dbReference>
<feature type="compositionally biased region" description="Basic residues" evidence="8">
    <location>
        <begin position="1"/>
        <end position="10"/>
    </location>
</feature>
<dbReference type="GO" id="GO:0034475">
    <property type="term" value="P:U4 snRNA 3'-end processing"/>
    <property type="evidence" value="ECO:0007669"/>
    <property type="project" value="UniProtKB-ARBA"/>
</dbReference>
<dbReference type="PROSITE" id="PS50137">
    <property type="entry name" value="DS_RBD"/>
    <property type="match status" value="1"/>
</dbReference>
<dbReference type="InterPro" id="IPR000999">
    <property type="entry name" value="RNase_III_dom"/>
</dbReference>
<dbReference type="Pfam" id="PF00636">
    <property type="entry name" value="Ribonuclease_3"/>
    <property type="match status" value="1"/>
</dbReference>
<sequence>MAGKVKGKKKTQNENENRVGNGDSSQQRESSSTKNPSEHTSKKTDYDYLEVIQLEHAVTKLVESYNKIIELSPNLVAYNEAVNNQGEVPVQILPSLSRYQLKLAAELKTLHDLEKCPILKEISDYENDFDNDQKQPILQEIDECDIEKLEKLEHIKREKKEKIDVNVYETLNEKEDVEEEDEGEDSYDPTKAGDPTKTTKWPPKLPEIHDLAIRARVFIHKSTIKDKVYLSGSEMINAHNERLEFLGDSILNSVMTLIIYNKFPDYSEGQLSTLRMNLVSNEQIKQWSIMYHFHERLKTNFDLKDENSNFQNGKLKLYADVFEAYIGGLMEDDPRNNLPKIRKWLRKLAKPVIEEATHSQIALEKTDKLDMNAKRQLYSLIGYASLRLHYVTVKKPTSVDPNSIVECRVGDGTILGTGVGRNIKIAGIRAAESALRDKKMLDFFAKQRAAIPRSESVLKDPSQKNKKRKISDTN</sequence>
<dbReference type="Gene3D" id="1.10.1520.10">
    <property type="entry name" value="Ribonuclease III domain"/>
    <property type="match status" value="1"/>
</dbReference>
<dbReference type="SUPFAM" id="SSF69065">
    <property type="entry name" value="RNase III domain-like"/>
    <property type="match status" value="1"/>
</dbReference>
<dbReference type="PANTHER" id="PTHR11207:SF0">
    <property type="entry name" value="RIBONUCLEASE 3"/>
    <property type="match status" value="1"/>
</dbReference>
<dbReference type="AlphaFoldDB" id="A0AA35J4R1"/>
<dbReference type="PROSITE" id="PS50142">
    <property type="entry name" value="RNASE_3_2"/>
    <property type="match status" value="1"/>
</dbReference>
<keyword evidence="5" id="KW-0378">Hydrolase</keyword>
<keyword evidence="12" id="KW-1185">Reference proteome</keyword>
<dbReference type="GO" id="GO:0004525">
    <property type="term" value="F:ribonuclease III activity"/>
    <property type="evidence" value="ECO:0007669"/>
    <property type="project" value="UniProtKB-EC"/>
</dbReference>
<evidence type="ECO:0000313" key="11">
    <source>
        <dbReference type="EMBL" id="CAI4048768.1"/>
    </source>
</evidence>
<dbReference type="GO" id="GO:0034963">
    <property type="term" value="P:box C/D sno(s)RNA processing"/>
    <property type="evidence" value="ECO:0007669"/>
    <property type="project" value="UniProtKB-ARBA"/>
</dbReference>
<gene>
    <name evidence="11" type="primary">SKDI13G3690</name>
    <name evidence="11" type="ORF">SKDI_13G3690</name>
</gene>
<feature type="compositionally biased region" description="Acidic residues" evidence="8">
    <location>
        <begin position="175"/>
        <end position="187"/>
    </location>
</feature>
<evidence type="ECO:0000256" key="5">
    <source>
        <dbReference type="ARBA" id="ARBA00022801"/>
    </source>
</evidence>
<dbReference type="SUPFAM" id="SSF54768">
    <property type="entry name" value="dsRNA-binding domain-like"/>
    <property type="match status" value="1"/>
</dbReference>
<evidence type="ECO:0000256" key="4">
    <source>
        <dbReference type="ARBA" id="ARBA00022759"/>
    </source>
</evidence>
<feature type="region of interest" description="Disordered" evidence="8">
    <location>
        <begin position="454"/>
        <end position="474"/>
    </location>
</feature>
<evidence type="ECO:0000256" key="8">
    <source>
        <dbReference type="SAM" id="MobiDB-lite"/>
    </source>
</evidence>
<dbReference type="GO" id="GO:0003725">
    <property type="term" value="F:double-stranded RNA binding"/>
    <property type="evidence" value="ECO:0007669"/>
    <property type="project" value="InterPro"/>
</dbReference>
<evidence type="ECO:0000256" key="1">
    <source>
        <dbReference type="ARBA" id="ARBA00000109"/>
    </source>
</evidence>
<dbReference type="GO" id="GO:0005654">
    <property type="term" value="C:nucleoplasm"/>
    <property type="evidence" value="ECO:0007669"/>
    <property type="project" value="TreeGrafter"/>
</dbReference>
<feature type="domain" description="RNase III" evidence="10">
    <location>
        <begin position="230"/>
        <end position="334"/>
    </location>
</feature>
<dbReference type="InterPro" id="IPR014720">
    <property type="entry name" value="dsRBD_dom"/>
</dbReference>
<keyword evidence="6 7" id="KW-0694">RNA-binding</keyword>
<evidence type="ECO:0000256" key="2">
    <source>
        <dbReference type="ARBA" id="ARBA00012177"/>
    </source>
</evidence>
<dbReference type="SMART" id="SM00358">
    <property type="entry name" value="DSRM"/>
    <property type="match status" value="1"/>
</dbReference>
<keyword evidence="3" id="KW-0540">Nuclease</keyword>
<feature type="region of interest" description="Disordered" evidence="8">
    <location>
        <begin position="173"/>
        <end position="203"/>
    </location>
</feature>